<protein>
    <submittedName>
        <fullName evidence="1">Uncharacterized protein</fullName>
    </submittedName>
</protein>
<gene>
    <name evidence="1" type="ORF">LCGC14_3038210</name>
</gene>
<reference evidence="1" key="1">
    <citation type="journal article" date="2015" name="Nature">
        <title>Complex archaea that bridge the gap between prokaryotes and eukaryotes.</title>
        <authorList>
            <person name="Spang A."/>
            <person name="Saw J.H."/>
            <person name="Jorgensen S.L."/>
            <person name="Zaremba-Niedzwiedzka K."/>
            <person name="Martijn J."/>
            <person name="Lind A.E."/>
            <person name="van Eijk R."/>
            <person name="Schleper C."/>
            <person name="Guy L."/>
            <person name="Ettema T.J."/>
        </authorList>
    </citation>
    <scope>NUCLEOTIDE SEQUENCE</scope>
</reference>
<accession>A0A0F8ZGB9</accession>
<dbReference type="EMBL" id="LAZR01063665">
    <property type="protein sequence ID" value="KKK59056.1"/>
    <property type="molecule type" value="Genomic_DNA"/>
</dbReference>
<evidence type="ECO:0000313" key="1">
    <source>
        <dbReference type="EMBL" id="KKK59056.1"/>
    </source>
</evidence>
<proteinExistence type="predicted"/>
<dbReference type="AlphaFoldDB" id="A0A0F8ZGB9"/>
<name>A0A0F8ZGB9_9ZZZZ</name>
<comment type="caution">
    <text evidence="1">The sequence shown here is derived from an EMBL/GenBank/DDBJ whole genome shotgun (WGS) entry which is preliminary data.</text>
</comment>
<organism evidence="1">
    <name type="scientific">marine sediment metagenome</name>
    <dbReference type="NCBI Taxonomy" id="412755"/>
    <lineage>
        <taxon>unclassified sequences</taxon>
        <taxon>metagenomes</taxon>
        <taxon>ecological metagenomes</taxon>
    </lineage>
</organism>
<sequence>MKWLLILCLCFVCVGNFSVGWGETPKEFIKGKDGYHYGKPDFTYTEERWDSYSNYLKIKSLEARIEKLEEKDISYFINKDREGGLCVCGYIIYVTPTNNMCPYCGWLWIVTEDGGMKDPTMIEERDNEGNYMWNGNKYSSKCIRIK</sequence>